<dbReference type="EMBL" id="MW291017">
    <property type="protein sequence ID" value="QPL14100.1"/>
    <property type="molecule type" value="Genomic_DNA"/>
</dbReference>
<dbReference type="GeneID" id="80020357"/>
<sequence length="429" mass="46242">MDRRMSHEAVTWAMDDAPMLRTEKGKPDTTARNVLQVLAEHADKRGHNARPSVVKLRYRTGYERRTVQRALRRLEDAGLIRATGKHHDNTVYALALHLSRPAADWSELLAEEERDKDAAKERQRKARARRAATAAVTHTDAVTVTDSDDVTEDGVTDSDDVRHASEARDVTQSECGRHALNAAVTVREPSTQPSGTSGDGRQAPTGSGGALEGGSAAAATAQAAADEEEEFRAAATGAVIGLLPTRLRDQLPNPVPKAVTDAIRQELARGLTADQLVERAGRRWWNHGYEDAAESADGPGILRPVGVAVALVRRGNCPSSRCDDGRDLDTGDRCRTCDREAEDRRQRREAAQRPVQGTILVPVPSGPAERAPQAHMPAQRSSARTELRECEGPCGRMRRTVPAPAPAGMCLPCRTAAAETAATDQAANA</sequence>
<protein>
    <submittedName>
        <fullName evidence="2">Helix-turn-helix DNA binding domain protein</fullName>
    </submittedName>
</protein>
<dbReference type="InterPro" id="IPR036390">
    <property type="entry name" value="WH_DNA-bd_sf"/>
</dbReference>
<evidence type="ECO:0000256" key="1">
    <source>
        <dbReference type="SAM" id="MobiDB-lite"/>
    </source>
</evidence>
<dbReference type="KEGG" id="vg:80020357"/>
<proteinExistence type="predicted"/>
<evidence type="ECO:0000313" key="3">
    <source>
        <dbReference type="Proteomes" id="UP000595090"/>
    </source>
</evidence>
<feature type="compositionally biased region" description="Acidic residues" evidence="1">
    <location>
        <begin position="146"/>
        <end position="158"/>
    </location>
</feature>
<feature type="compositionally biased region" description="Low complexity" evidence="1">
    <location>
        <begin position="131"/>
        <end position="145"/>
    </location>
</feature>
<accession>A0A7T0M131</accession>
<dbReference type="SUPFAM" id="SSF46785">
    <property type="entry name" value="Winged helix' DNA-binding domain"/>
    <property type="match status" value="1"/>
</dbReference>
<feature type="region of interest" description="Disordered" evidence="1">
    <location>
        <begin position="359"/>
        <end position="385"/>
    </location>
</feature>
<dbReference type="InterPro" id="IPR036388">
    <property type="entry name" value="WH-like_DNA-bd_sf"/>
</dbReference>
<keyword evidence="3" id="KW-1185">Reference proteome</keyword>
<dbReference type="RefSeq" id="YP_010755687.1">
    <property type="nucleotide sequence ID" value="NC_073473.1"/>
</dbReference>
<feature type="compositionally biased region" description="Basic and acidic residues" evidence="1">
    <location>
        <begin position="112"/>
        <end position="121"/>
    </location>
</feature>
<dbReference type="Pfam" id="PF13730">
    <property type="entry name" value="HTH_36"/>
    <property type="match status" value="1"/>
</dbReference>
<dbReference type="Gene3D" id="1.10.10.10">
    <property type="entry name" value="Winged helix-like DNA-binding domain superfamily/Winged helix DNA-binding domain"/>
    <property type="match status" value="1"/>
</dbReference>
<feature type="compositionally biased region" description="Low complexity" evidence="1">
    <location>
        <begin position="213"/>
        <end position="224"/>
    </location>
</feature>
<feature type="compositionally biased region" description="Basic and acidic residues" evidence="1">
    <location>
        <begin position="159"/>
        <end position="177"/>
    </location>
</feature>
<gene>
    <name evidence="2" type="primary">71</name>
    <name evidence="2" type="ORF">SEA_TURKISHDELIGHT_71</name>
</gene>
<dbReference type="Proteomes" id="UP000595090">
    <property type="component" value="Segment"/>
</dbReference>
<name>A0A7T0M131_9CAUD</name>
<reference evidence="2 3" key="1">
    <citation type="submission" date="2020-11" db="EMBL/GenBank/DDBJ databases">
        <authorList>
            <person name="Asamoah-Frimpong E.A."/>
            <person name="Attaran A."/>
            <person name="Berhane B."/>
            <person name="Boone B.K."/>
            <person name="Cesta G."/>
            <person name="Chorbajian C."/>
            <person name="Cowan J.T."/>
            <person name="Datu D.V."/>
            <person name="Der L."/>
            <person name="Egbunine A.O."/>
            <person name="Giampietro H."/>
            <person name="Gunnison R.P."/>
            <person name="Joseph M.A."/>
            <person name="Kiewe T."/>
            <person name="Oboh E.C."/>
            <person name="O'Neill K."/>
            <person name="Oxlaj J.A."/>
            <person name="Patel A.K."/>
            <person name="Saqaf K."/>
            <person name="Vuong K."/>
            <person name="Walker C."/>
            <person name="Wikina T."/>
            <person name="Yan T."/>
            <person name="Avazpour P."/>
            <person name="Kim F.M."/>
            <person name="Mason K.J."/>
            <person name="Nguyen D.A."/>
            <person name="Pettit S.M."/>
            <person name="Zhou O.J."/>
            <person name="Brissett D.L."/>
            <person name="Gualtieri C."/>
            <person name="Hufford T.M."/>
            <person name="Ko J.M."/>
            <person name="Novak J.K."/>
            <person name="Smith Z.M."/>
            <person name="Erill I."/>
            <person name="Caruso S.M."/>
            <person name="Garlena R.A."/>
            <person name="Russell D.A."/>
            <person name="Pope W.H."/>
            <person name="Jacobs-Sera D."/>
            <person name="Hatfull G.F."/>
        </authorList>
    </citation>
    <scope>NUCLEOTIDE SEQUENCE [LARGE SCALE GENOMIC DNA]</scope>
</reference>
<evidence type="ECO:0000313" key="2">
    <source>
        <dbReference type="EMBL" id="QPL14100.1"/>
    </source>
</evidence>
<organism evidence="2 3">
    <name type="scientific">Streptomyces phage TurkishDelight</name>
    <dbReference type="NCBI Taxonomy" id="2793708"/>
    <lineage>
        <taxon>Viruses</taxon>
        <taxon>Duplodnaviria</taxon>
        <taxon>Heunggongvirae</taxon>
        <taxon>Uroviricota</taxon>
        <taxon>Caudoviricetes</taxon>
        <taxon>Dolmabahcevirus</taxon>
        <taxon>Dolmabahcevirus turkishdelight</taxon>
    </lineage>
</organism>
<feature type="region of interest" description="Disordered" evidence="1">
    <location>
        <begin position="112"/>
        <end position="224"/>
    </location>
</feature>